<sequence>MPNESNAQLHTVLADLARTAHAKAPEGPEAVLTEITANAVDVIEGIVFAGITLTRGENVLDTMAPTHQVAEQFDQLQQQAGQGPCLDAAWKHRTVRVDDLLSENRWPRLVEAARDQSPVRSSVSYELFTHAEGMGALNLYSDRAHAITDDAVEAGYALAAHAALIFDAALRQQQFESALASRDIIGQAKGMIMERFSIDATQAFKLLTKLSQESNVRVAEIARQIISNRSEGDQEAG</sequence>
<accession>A0A2G3PMA0</accession>
<reference evidence="6 7" key="1">
    <citation type="submission" date="2017-10" db="EMBL/GenBank/DDBJ databases">
        <title>The draft genome sequence of Williamsia sp. BULT 1.1 isolated from the semi-arid grassland soils from South Africa.</title>
        <authorList>
            <person name="Kabwe M.H."/>
            <person name="Govender N."/>
            <person name="Mutseka Lunga P."/>
            <person name="Vikram S."/>
            <person name="Makhalanyane T.P."/>
        </authorList>
    </citation>
    <scope>NUCLEOTIDE SEQUENCE [LARGE SCALE GENOMIC DNA]</scope>
    <source>
        <strain evidence="6 7">BULT 1.1</strain>
    </source>
</reference>
<dbReference type="Pfam" id="PF03861">
    <property type="entry name" value="ANTAR"/>
    <property type="match status" value="1"/>
</dbReference>
<dbReference type="GO" id="GO:0016301">
    <property type="term" value="F:kinase activity"/>
    <property type="evidence" value="ECO:0007669"/>
    <property type="project" value="UniProtKB-KW"/>
</dbReference>
<keyword evidence="4" id="KW-0804">Transcription</keyword>
<evidence type="ECO:0000256" key="4">
    <source>
        <dbReference type="ARBA" id="ARBA00023163"/>
    </source>
</evidence>
<proteinExistence type="predicted"/>
<dbReference type="InterPro" id="IPR005561">
    <property type="entry name" value="ANTAR"/>
</dbReference>
<dbReference type="Pfam" id="PF13185">
    <property type="entry name" value="GAF_2"/>
    <property type="match status" value="1"/>
</dbReference>
<evidence type="ECO:0000313" key="7">
    <source>
        <dbReference type="Proteomes" id="UP000225108"/>
    </source>
</evidence>
<dbReference type="InterPro" id="IPR003018">
    <property type="entry name" value="GAF"/>
</dbReference>
<keyword evidence="2" id="KW-0418">Kinase</keyword>
<dbReference type="EMBL" id="PEBD01000008">
    <property type="protein sequence ID" value="PHV66957.1"/>
    <property type="molecule type" value="Genomic_DNA"/>
</dbReference>
<evidence type="ECO:0000256" key="2">
    <source>
        <dbReference type="ARBA" id="ARBA00022777"/>
    </source>
</evidence>
<dbReference type="Proteomes" id="UP000225108">
    <property type="component" value="Unassembled WGS sequence"/>
</dbReference>
<organism evidence="6 7">
    <name type="scientific">Williamsia marianensis</name>
    <dbReference type="NCBI Taxonomy" id="85044"/>
    <lineage>
        <taxon>Bacteria</taxon>
        <taxon>Bacillati</taxon>
        <taxon>Actinomycetota</taxon>
        <taxon>Actinomycetes</taxon>
        <taxon>Mycobacteriales</taxon>
        <taxon>Nocardiaceae</taxon>
        <taxon>Williamsia</taxon>
    </lineage>
</organism>
<comment type="caution">
    <text evidence="6">The sequence shown here is derived from an EMBL/GenBank/DDBJ whole genome shotgun (WGS) entry which is preliminary data.</text>
</comment>
<dbReference type="RefSeq" id="WP_099382960.1">
    <property type="nucleotide sequence ID" value="NZ_PEBD01000008.1"/>
</dbReference>
<dbReference type="PIRSF" id="PIRSF036625">
    <property type="entry name" value="GAF_ANTAR"/>
    <property type="match status" value="1"/>
</dbReference>
<protein>
    <submittedName>
        <fullName evidence="6">ANTAR domain-containing protein</fullName>
    </submittedName>
</protein>
<keyword evidence="3" id="KW-0805">Transcription regulation</keyword>
<dbReference type="SUPFAM" id="SSF55781">
    <property type="entry name" value="GAF domain-like"/>
    <property type="match status" value="1"/>
</dbReference>
<gene>
    <name evidence="6" type="ORF">CSW57_12035</name>
</gene>
<dbReference type="PROSITE" id="PS50921">
    <property type="entry name" value="ANTAR"/>
    <property type="match status" value="1"/>
</dbReference>
<dbReference type="InterPro" id="IPR012074">
    <property type="entry name" value="GAF_ANTAR"/>
</dbReference>
<keyword evidence="1" id="KW-0808">Transferase</keyword>
<dbReference type="InterPro" id="IPR011006">
    <property type="entry name" value="CheY-like_superfamily"/>
</dbReference>
<dbReference type="Gene3D" id="1.10.10.10">
    <property type="entry name" value="Winged helix-like DNA-binding domain superfamily/Winged helix DNA-binding domain"/>
    <property type="match status" value="1"/>
</dbReference>
<evidence type="ECO:0000313" key="6">
    <source>
        <dbReference type="EMBL" id="PHV66957.1"/>
    </source>
</evidence>
<name>A0A2G3PMA0_WILMA</name>
<dbReference type="InterPro" id="IPR036388">
    <property type="entry name" value="WH-like_DNA-bd_sf"/>
</dbReference>
<feature type="domain" description="ANTAR" evidence="5">
    <location>
        <begin position="165"/>
        <end position="226"/>
    </location>
</feature>
<dbReference type="Gene3D" id="3.30.450.40">
    <property type="match status" value="1"/>
</dbReference>
<dbReference type="SUPFAM" id="SSF52172">
    <property type="entry name" value="CheY-like"/>
    <property type="match status" value="1"/>
</dbReference>
<dbReference type="GO" id="GO:0003723">
    <property type="term" value="F:RNA binding"/>
    <property type="evidence" value="ECO:0007669"/>
    <property type="project" value="InterPro"/>
</dbReference>
<evidence type="ECO:0000256" key="1">
    <source>
        <dbReference type="ARBA" id="ARBA00022679"/>
    </source>
</evidence>
<evidence type="ECO:0000259" key="5">
    <source>
        <dbReference type="PROSITE" id="PS50921"/>
    </source>
</evidence>
<evidence type="ECO:0000256" key="3">
    <source>
        <dbReference type="ARBA" id="ARBA00023015"/>
    </source>
</evidence>
<dbReference type="InterPro" id="IPR029016">
    <property type="entry name" value="GAF-like_dom_sf"/>
</dbReference>
<dbReference type="AlphaFoldDB" id="A0A2G3PMA0"/>
<dbReference type="SMART" id="SM01012">
    <property type="entry name" value="ANTAR"/>
    <property type="match status" value="1"/>
</dbReference>